<protein>
    <submittedName>
        <fullName evidence="1">Putative ovule protein</fullName>
    </submittedName>
</protein>
<reference evidence="1" key="1">
    <citation type="submission" date="2015-12" db="EMBL/GenBank/DDBJ databases">
        <title>Gene expression during late stages of embryo sac development: a critical building block for successful pollen-pistil interactions.</title>
        <authorList>
            <person name="Liu Y."/>
            <person name="Joly V."/>
            <person name="Sabar M."/>
            <person name="Matton D.P."/>
        </authorList>
    </citation>
    <scope>NUCLEOTIDE SEQUENCE</scope>
</reference>
<accession>A0A0V0GS06</accession>
<evidence type="ECO:0000313" key="1">
    <source>
        <dbReference type="EMBL" id="JAP10860.1"/>
    </source>
</evidence>
<dbReference type="AlphaFoldDB" id="A0A0V0GS06"/>
<sequence>MKENLSDHNGVLVKLKGKYVEICGPFHSDSKNHVHTCKLVARSHHPFQHNTCTLDIFSISCS</sequence>
<dbReference type="EMBL" id="GEDG01032341">
    <property type="protein sequence ID" value="JAP10860.1"/>
    <property type="molecule type" value="Transcribed_RNA"/>
</dbReference>
<proteinExistence type="predicted"/>
<name>A0A0V0GS06_SOLCH</name>
<organism evidence="1">
    <name type="scientific">Solanum chacoense</name>
    <name type="common">Chaco potato</name>
    <dbReference type="NCBI Taxonomy" id="4108"/>
    <lineage>
        <taxon>Eukaryota</taxon>
        <taxon>Viridiplantae</taxon>
        <taxon>Streptophyta</taxon>
        <taxon>Embryophyta</taxon>
        <taxon>Tracheophyta</taxon>
        <taxon>Spermatophyta</taxon>
        <taxon>Magnoliopsida</taxon>
        <taxon>eudicotyledons</taxon>
        <taxon>Gunneridae</taxon>
        <taxon>Pentapetalae</taxon>
        <taxon>asterids</taxon>
        <taxon>lamiids</taxon>
        <taxon>Solanales</taxon>
        <taxon>Solanaceae</taxon>
        <taxon>Solanoideae</taxon>
        <taxon>Solaneae</taxon>
        <taxon>Solanum</taxon>
    </lineage>
</organism>